<dbReference type="Pfam" id="PF04115">
    <property type="entry name" value="Ureidogly_lyase"/>
    <property type="match status" value="1"/>
</dbReference>
<proteinExistence type="predicted"/>
<name>A0A225AFB0_TALAT</name>
<dbReference type="EMBL" id="LFMY01000013">
    <property type="protein sequence ID" value="OKL56744.1"/>
    <property type="molecule type" value="Genomic_DNA"/>
</dbReference>
<dbReference type="Proteomes" id="UP000214365">
    <property type="component" value="Unassembled WGS sequence"/>
</dbReference>
<dbReference type="GO" id="GO:0050385">
    <property type="term" value="F:ureidoglycolate lyase activity"/>
    <property type="evidence" value="ECO:0007669"/>
    <property type="project" value="UniProtKB-EC"/>
</dbReference>
<evidence type="ECO:0000256" key="4">
    <source>
        <dbReference type="ARBA" id="ARBA00047684"/>
    </source>
</evidence>
<evidence type="ECO:0000313" key="7">
    <source>
        <dbReference type="Proteomes" id="UP000214365"/>
    </source>
</evidence>
<evidence type="ECO:0000256" key="5">
    <source>
        <dbReference type="SAM" id="MobiDB-lite"/>
    </source>
</evidence>
<feature type="region of interest" description="Disordered" evidence="5">
    <location>
        <begin position="1"/>
        <end position="36"/>
    </location>
</feature>
<dbReference type="CDD" id="cd20298">
    <property type="entry name" value="cupin_UAH"/>
    <property type="match status" value="1"/>
</dbReference>
<dbReference type="SUPFAM" id="SSF51182">
    <property type="entry name" value="RmlC-like cupins"/>
    <property type="match status" value="1"/>
</dbReference>
<dbReference type="AlphaFoldDB" id="A0A225AFB0"/>
<reference evidence="6 7" key="1">
    <citation type="submission" date="2015-06" db="EMBL/GenBank/DDBJ databases">
        <title>Talaromyces atroroseus IBT 11181 draft genome.</title>
        <authorList>
            <person name="Rasmussen K.B."/>
            <person name="Rasmussen S."/>
            <person name="Petersen B."/>
            <person name="Sicheritz-Ponten T."/>
            <person name="Mortensen U.H."/>
            <person name="Thrane U."/>
        </authorList>
    </citation>
    <scope>NUCLEOTIDE SEQUENCE [LARGE SCALE GENOMIC DNA]</scope>
    <source>
        <strain evidence="6 7">IBT 11181</strain>
    </source>
</reference>
<evidence type="ECO:0000256" key="1">
    <source>
        <dbReference type="ARBA" id="ARBA00011738"/>
    </source>
</evidence>
<evidence type="ECO:0000256" key="3">
    <source>
        <dbReference type="ARBA" id="ARBA00023239"/>
    </source>
</evidence>
<dbReference type="GeneID" id="31007486"/>
<dbReference type="GO" id="GO:0004848">
    <property type="term" value="F:ureidoglycolate hydrolase activity"/>
    <property type="evidence" value="ECO:0007669"/>
    <property type="project" value="InterPro"/>
</dbReference>
<evidence type="ECO:0000313" key="6">
    <source>
        <dbReference type="EMBL" id="OKL56744.1"/>
    </source>
</evidence>
<keyword evidence="3" id="KW-0456">Lyase</keyword>
<dbReference type="OrthoDB" id="10266039at2759"/>
<accession>A0A225AFB0</accession>
<dbReference type="InterPro" id="IPR024060">
    <property type="entry name" value="Ureidoglycolate_lyase_dom_sf"/>
</dbReference>
<keyword evidence="2" id="KW-0659">Purine metabolism</keyword>
<dbReference type="Gene3D" id="2.60.120.480">
    <property type="entry name" value="Ureidoglycolate hydrolase"/>
    <property type="match status" value="1"/>
</dbReference>
<organism evidence="6 7">
    <name type="scientific">Talaromyces atroroseus</name>
    <dbReference type="NCBI Taxonomy" id="1441469"/>
    <lineage>
        <taxon>Eukaryota</taxon>
        <taxon>Fungi</taxon>
        <taxon>Dikarya</taxon>
        <taxon>Ascomycota</taxon>
        <taxon>Pezizomycotina</taxon>
        <taxon>Eurotiomycetes</taxon>
        <taxon>Eurotiomycetidae</taxon>
        <taxon>Eurotiales</taxon>
        <taxon>Trichocomaceae</taxon>
        <taxon>Talaromyces</taxon>
        <taxon>Talaromyces sect. Trachyspermi</taxon>
    </lineage>
</organism>
<dbReference type="InterPro" id="IPR011051">
    <property type="entry name" value="RmlC_Cupin_sf"/>
</dbReference>
<dbReference type="PANTHER" id="PTHR21221">
    <property type="entry name" value="UREIDOGLYCOLATE HYDROLASE"/>
    <property type="match status" value="1"/>
</dbReference>
<comment type="caution">
    <text evidence="6">The sequence shown here is derived from an EMBL/GenBank/DDBJ whole genome shotgun (WGS) entry which is preliminary data.</text>
</comment>
<dbReference type="InterPro" id="IPR007247">
    <property type="entry name" value="Ureidogly_lyase"/>
</dbReference>
<comment type="catalytic activity">
    <reaction evidence="4">
        <text>(S)-ureidoglycolate = urea + glyoxylate</text>
        <dbReference type="Rhea" id="RHEA:11304"/>
        <dbReference type="ChEBI" id="CHEBI:16199"/>
        <dbReference type="ChEBI" id="CHEBI:36655"/>
        <dbReference type="ChEBI" id="CHEBI:57296"/>
        <dbReference type="EC" id="4.3.2.3"/>
    </reaction>
</comment>
<evidence type="ECO:0008006" key="8">
    <source>
        <dbReference type="Google" id="ProtNLM"/>
    </source>
</evidence>
<keyword evidence="7" id="KW-1185">Reference proteome</keyword>
<dbReference type="GO" id="GO:0006144">
    <property type="term" value="P:purine nucleobase metabolic process"/>
    <property type="evidence" value="ECO:0007669"/>
    <property type="project" value="UniProtKB-KW"/>
</dbReference>
<dbReference type="InterPro" id="IPR047233">
    <property type="entry name" value="UAH_cupin"/>
</dbReference>
<dbReference type="RefSeq" id="XP_020116865.1">
    <property type="nucleotide sequence ID" value="XM_020262843.1"/>
</dbReference>
<sequence>MPSPKENNMIVDLTSGLPPVHTDQEANQPYSKPNRTSNDLPHHHIFFSPLSNTIQLFFLLLNPSEREFYRMAPTLISSPPTLRITPEPLTPQAFAPFGTVITTPFPRDLLSAPNNLPSLELPHPVPATPVYANQGSAVKISPIAPLANGYENDVCPSGKAAQARLSMFACFPRKPRREKQGKHEEFDTPVFDVRILERHPYTTQTFVPLDLSSQKRVLRDRQPDKKSHNWQGYGEGDVDLMLGGSADQEEEQEEPVFLVIVAPTLKGQAAAATTATTPGSITDSIDEASGTADKNRVLIRDPPDLENLRAFIARGGQAVTYGAGTWHAPMVVLGSRRIDFVVMQYVNGVDNEDCQEAAFKDGIVVDLKSLSEEEDELWDDVKKLSKL</sequence>
<evidence type="ECO:0000256" key="2">
    <source>
        <dbReference type="ARBA" id="ARBA00022631"/>
    </source>
</evidence>
<dbReference type="PANTHER" id="PTHR21221:SF1">
    <property type="entry name" value="UREIDOGLYCOLATE LYASE"/>
    <property type="match status" value="1"/>
</dbReference>
<gene>
    <name evidence="6" type="ORF">UA08_07730</name>
</gene>
<dbReference type="GO" id="GO:0000256">
    <property type="term" value="P:allantoin catabolic process"/>
    <property type="evidence" value="ECO:0007669"/>
    <property type="project" value="InterPro"/>
</dbReference>
<protein>
    <recommendedName>
        <fullName evidence="8">Ureidoglycolate hydrolase</fullName>
    </recommendedName>
</protein>
<feature type="compositionally biased region" description="Polar residues" evidence="5">
    <location>
        <begin position="25"/>
        <end position="36"/>
    </location>
</feature>
<dbReference type="STRING" id="1441469.A0A225AFB0"/>
<comment type="subunit">
    <text evidence="1">Homodimer.</text>
</comment>